<dbReference type="CDD" id="cd16012">
    <property type="entry name" value="ALP"/>
    <property type="match status" value="1"/>
</dbReference>
<comment type="similarity">
    <text evidence="4">Belongs to the alkaline phosphatase family.</text>
</comment>
<keyword evidence="6" id="KW-0378">Hydrolase</keyword>
<comment type="cofactor">
    <cofactor evidence="3">
        <name>Mg(2+)</name>
        <dbReference type="ChEBI" id="CHEBI:18420"/>
    </cofactor>
    <text evidence="3">Binds 1 Mg(2+) ion.</text>
</comment>
<gene>
    <name evidence="6" type="ORF">K8V32_09650</name>
</gene>
<keyword evidence="5" id="KW-0732">Signal</keyword>
<sequence>MSKKILQRTGTGILSLAVLAGAAIAPAHADTTSNAPDNVIVMIGDGMGYNHVVNTNLYETGQSKYITAGEPGAVTQQDGEAVQVYEDFNLLAMETTSLTSLANGAKYDSSAAWGDFNWAKNSPTDSAAAGTAMATGTKVTNGALNTDPDGNVLKTMSELAHETGRSAGVVASVQYNHATPASYAVANPDRNAYLEIGDSMVNAEYLDVVMGAGHPLYDDSGEQRDAKYDYISEDTFNAVSNGQTDWDYIETKSDFEALANGSASSDKIFGLAQVATTLQQNRPGDSEGTLPGEVPFNDNVPDLATMSEGALNVLGTNNDGFHLMIEGGAIDWTGHANQTTRNIEETQDFNKAVESVVDWVETNSSWDETLLVVTADHETGYLGGAGDDPNFTEMTGTAGELPTVGWSSGNHTNHLVPYFFKGAGSDAILNSTVGTDEVRGNYIDNTTVANLFKEQFWTEKSDTEEPAEGDIPVQAEIEGLGQDGGDNQEPGSLVLSVSEGTATLGNQRNAGDRLRMTGDMPSVTVTDTRAQANGWSVAGQSSDLTTGKEKVTADHLGWSPHVVDEDHNSIPGSAVRGTMAGGEGLAVPQTLGQANADNRVGSTELAAGLNLEVPVDTEAGTYQGALSVSLFPVD</sequence>
<dbReference type="PANTHER" id="PTHR11596">
    <property type="entry name" value="ALKALINE PHOSPHATASE"/>
    <property type="match status" value="1"/>
</dbReference>
<dbReference type="Pfam" id="PF00245">
    <property type="entry name" value="Alk_phosphatase"/>
    <property type="match status" value="1"/>
</dbReference>
<evidence type="ECO:0000313" key="6">
    <source>
        <dbReference type="EMBL" id="HJF15048.1"/>
    </source>
</evidence>
<dbReference type="PRINTS" id="PR00113">
    <property type="entry name" value="ALKPHPHTASE"/>
</dbReference>
<proteinExistence type="inferred from homology"/>
<dbReference type="PANTHER" id="PTHR11596:SF5">
    <property type="entry name" value="ALKALINE PHOSPHATASE"/>
    <property type="match status" value="1"/>
</dbReference>
<dbReference type="Proteomes" id="UP000703315">
    <property type="component" value="Unassembled WGS sequence"/>
</dbReference>
<dbReference type="RefSeq" id="WP_303906437.1">
    <property type="nucleotide sequence ID" value="NZ_DYXC01000105.1"/>
</dbReference>
<dbReference type="GO" id="GO:0004035">
    <property type="term" value="F:alkaline phosphatase activity"/>
    <property type="evidence" value="ECO:0007669"/>
    <property type="project" value="UniProtKB-EC"/>
</dbReference>
<evidence type="ECO:0000256" key="5">
    <source>
        <dbReference type="SAM" id="SignalP"/>
    </source>
</evidence>
<reference evidence="6" key="2">
    <citation type="submission" date="2021-09" db="EMBL/GenBank/DDBJ databases">
        <authorList>
            <person name="Gilroy R."/>
        </authorList>
    </citation>
    <scope>NUCLEOTIDE SEQUENCE</scope>
    <source>
        <strain evidence="6">ChiHjej13B12-14962</strain>
    </source>
</reference>
<feature type="binding site" evidence="3">
    <location>
        <position position="376"/>
    </location>
    <ligand>
        <name>Zn(2+)</name>
        <dbReference type="ChEBI" id="CHEBI:29105"/>
        <label>2</label>
    </ligand>
</feature>
<feature type="binding site" evidence="3">
    <location>
        <position position="335"/>
    </location>
    <ligand>
        <name>Zn(2+)</name>
        <dbReference type="ChEBI" id="CHEBI:29105"/>
        <label>2</label>
    </ligand>
</feature>
<feature type="binding site" evidence="3">
    <location>
        <position position="177"/>
    </location>
    <ligand>
        <name>Mg(2+)</name>
        <dbReference type="ChEBI" id="CHEBI:18420"/>
    </ligand>
</feature>
<evidence type="ECO:0000256" key="2">
    <source>
        <dbReference type="PIRSR" id="PIRSR601952-1"/>
    </source>
</evidence>
<feature type="chain" id="PRO_5038102592" evidence="5">
    <location>
        <begin position="30"/>
        <end position="634"/>
    </location>
</feature>
<feature type="binding site" evidence="3">
    <location>
        <position position="377"/>
    </location>
    <ligand>
        <name>Zn(2+)</name>
        <dbReference type="ChEBI" id="CHEBI:29105"/>
        <label>2</label>
    </ligand>
</feature>
<evidence type="ECO:0000256" key="1">
    <source>
        <dbReference type="ARBA" id="ARBA00022553"/>
    </source>
</evidence>
<dbReference type="AlphaFoldDB" id="A0A921FMX3"/>
<dbReference type="SUPFAM" id="SSF53649">
    <property type="entry name" value="Alkaline phosphatase-like"/>
    <property type="match status" value="1"/>
</dbReference>
<feature type="binding site" evidence="3">
    <location>
        <position position="326"/>
    </location>
    <ligand>
        <name>Mg(2+)</name>
        <dbReference type="ChEBI" id="CHEBI:18420"/>
    </ligand>
</feature>
<dbReference type="Gene3D" id="3.40.720.10">
    <property type="entry name" value="Alkaline Phosphatase, subunit A"/>
    <property type="match status" value="1"/>
</dbReference>
<dbReference type="InterPro" id="IPR001952">
    <property type="entry name" value="Alkaline_phosphatase"/>
</dbReference>
<dbReference type="SMART" id="SM00098">
    <property type="entry name" value="alkPPc"/>
    <property type="match status" value="1"/>
</dbReference>
<keyword evidence="3" id="KW-0460">Magnesium</keyword>
<keyword evidence="3" id="KW-0479">Metal-binding</keyword>
<feature type="binding site" evidence="3">
    <location>
        <position position="45"/>
    </location>
    <ligand>
        <name>Mg(2+)</name>
        <dbReference type="ChEBI" id="CHEBI:18420"/>
    </ligand>
</feature>
<feature type="signal peptide" evidence="5">
    <location>
        <begin position="1"/>
        <end position="29"/>
    </location>
</feature>
<feature type="binding site" evidence="3">
    <location>
        <position position="331"/>
    </location>
    <ligand>
        <name>Zn(2+)</name>
        <dbReference type="ChEBI" id="CHEBI:29105"/>
        <label>2</label>
    </ligand>
</feature>
<comment type="caution">
    <text evidence="6">The sequence shown here is derived from an EMBL/GenBank/DDBJ whole genome shotgun (WGS) entry which is preliminary data.</text>
</comment>
<keyword evidence="1" id="KW-0597">Phosphoprotein</keyword>
<reference evidence="6" key="1">
    <citation type="journal article" date="2021" name="PeerJ">
        <title>Extensive microbial diversity within the chicken gut microbiome revealed by metagenomics and culture.</title>
        <authorList>
            <person name="Gilroy R."/>
            <person name="Ravi A."/>
            <person name="Getino M."/>
            <person name="Pursley I."/>
            <person name="Horton D.L."/>
            <person name="Alikhan N.F."/>
            <person name="Baker D."/>
            <person name="Gharbi K."/>
            <person name="Hall N."/>
            <person name="Watson M."/>
            <person name="Adriaenssens E.M."/>
            <person name="Foster-Nyarko E."/>
            <person name="Jarju S."/>
            <person name="Secka A."/>
            <person name="Antonio M."/>
            <person name="Oren A."/>
            <person name="Chaudhuri R.R."/>
            <person name="La Ragione R."/>
            <person name="Hildebrand F."/>
            <person name="Pallen M.J."/>
        </authorList>
    </citation>
    <scope>NUCLEOTIDE SEQUENCE</scope>
    <source>
        <strain evidence="6">ChiHjej13B12-14962</strain>
    </source>
</reference>
<keyword evidence="3" id="KW-0862">Zinc</keyword>
<feature type="active site" description="Phosphoserine intermediate" evidence="2">
    <location>
        <position position="126"/>
    </location>
</feature>
<feature type="binding site" evidence="3">
    <location>
        <position position="179"/>
    </location>
    <ligand>
        <name>Mg(2+)</name>
        <dbReference type="ChEBI" id="CHEBI:18420"/>
    </ligand>
</feature>
<dbReference type="InterPro" id="IPR017850">
    <property type="entry name" value="Alkaline_phosphatase_core_sf"/>
</dbReference>
<evidence type="ECO:0000256" key="4">
    <source>
        <dbReference type="RuleBase" id="RU003946"/>
    </source>
</evidence>
<protein>
    <submittedName>
        <fullName evidence="6">Alkaline phosphatase</fullName>
        <ecNumber evidence="6">3.1.3.1</ecNumber>
    </submittedName>
</protein>
<feature type="binding site" evidence="3">
    <location>
        <position position="45"/>
    </location>
    <ligand>
        <name>Zn(2+)</name>
        <dbReference type="ChEBI" id="CHEBI:29105"/>
        <label>2</label>
    </ligand>
</feature>
<dbReference type="GO" id="GO:0046872">
    <property type="term" value="F:metal ion binding"/>
    <property type="evidence" value="ECO:0007669"/>
    <property type="project" value="UniProtKB-KW"/>
</dbReference>
<dbReference type="EMBL" id="DYXC01000105">
    <property type="protein sequence ID" value="HJF15048.1"/>
    <property type="molecule type" value="Genomic_DNA"/>
</dbReference>
<comment type="cofactor">
    <cofactor evidence="3">
        <name>Zn(2+)</name>
        <dbReference type="ChEBI" id="CHEBI:29105"/>
    </cofactor>
    <text evidence="3">Binds 2 Zn(2+) ions.</text>
</comment>
<name>A0A921FMX3_9MICC</name>
<organism evidence="6 7">
    <name type="scientific">Enteractinococcus helveticum</name>
    <dbReference type="NCBI Taxonomy" id="1837282"/>
    <lineage>
        <taxon>Bacteria</taxon>
        <taxon>Bacillati</taxon>
        <taxon>Actinomycetota</taxon>
        <taxon>Actinomycetes</taxon>
        <taxon>Micrococcales</taxon>
        <taxon>Micrococcaceae</taxon>
    </lineage>
</organism>
<dbReference type="EC" id="3.1.3.1" evidence="6"/>
<evidence type="ECO:0000256" key="3">
    <source>
        <dbReference type="PIRSR" id="PIRSR601952-2"/>
    </source>
</evidence>
<accession>A0A921FMX3</accession>
<evidence type="ECO:0000313" key="7">
    <source>
        <dbReference type="Proteomes" id="UP000703315"/>
    </source>
</evidence>